<name>A0AC58H628_DANRE</name>
<evidence type="ECO:0000313" key="1">
    <source>
        <dbReference type="Proteomes" id="UP000000437"/>
    </source>
</evidence>
<sequence length="383" mass="43651">MLSVISTAPYQSAPLHKHSMSKMFLLRLRTLFCLYSLAVGSIQTSESFWKLKPNVLVVDVDVKGVNRVEVPVICGEAYEGHNITWTKNKDKHLEAQGNRITVTVEGWKGANYSCFDNEGSYLNHTLVLAQWSFRKIIRNTPEKGYIHCATNNYGGFFQCSWSWGENRHGHITHIEAIRPDGGSNISCSLDPGGKSITCLDQDYCPYAEELERINLTVYFRSSFVVESYNAKFYIMNIVKPDMVAISRINHTCVEVGYPDSWNTPSSYFPLIFQVKEIRCRKRKKCDCSQLSSIETYRTQSLQLPVSKGKMVCVRAKDEFCNSSWSEWSQYKCKKNRKQRKPKSHARLIKREITVTAQCGAQGSAIPSISTDFQDHSKITTLMN</sequence>
<accession>A0AC58H628</accession>
<reference evidence="2" key="1">
    <citation type="submission" date="2025-08" db="UniProtKB">
        <authorList>
            <consortium name="RefSeq"/>
        </authorList>
    </citation>
    <scope>IDENTIFICATION</scope>
    <source>
        <strain evidence="2">Tuebingen</strain>
        <tissue evidence="2">Fibroblasts and whole tissue</tissue>
    </source>
</reference>
<keyword evidence="1" id="KW-1185">Reference proteome</keyword>
<dbReference type="RefSeq" id="XP_073777439.1">
    <property type="nucleotide sequence ID" value="XM_073921338.1"/>
</dbReference>
<evidence type="ECO:0000313" key="2">
    <source>
        <dbReference type="RefSeq" id="XP_073777439.1"/>
    </source>
</evidence>
<organism evidence="1 2">
    <name type="scientific">Danio rerio</name>
    <name type="common">Zebrafish</name>
    <name type="synonym">Brachydanio rerio</name>
    <dbReference type="NCBI Taxonomy" id="7955"/>
    <lineage>
        <taxon>Eukaryota</taxon>
        <taxon>Metazoa</taxon>
        <taxon>Chordata</taxon>
        <taxon>Craniata</taxon>
        <taxon>Vertebrata</taxon>
        <taxon>Euteleostomi</taxon>
        <taxon>Actinopterygii</taxon>
        <taxon>Neopterygii</taxon>
        <taxon>Teleostei</taxon>
        <taxon>Ostariophysi</taxon>
        <taxon>Cypriniformes</taxon>
        <taxon>Danionidae</taxon>
        <taxon>Danioninae</taxon>
        <taxon>Danio</taxon>
    </lineage>
</organism>
<proteinExistence type="predicted"/>
<gene>
    <name evidence="2" type="primary">il12ba</name>
    <name evidence="2" type="synonym">IL-12 p40</name>
    <name evidence="2" type="synonym">il12b</name>
    <name evidence="2" type="synonym">il12p40.b</name>
    <name evidence="2" type="synonym">zgc:152789</name>
</gene>
<protein>
    <submittedName>
        <fullName evidence="2">Interleukin 12Ba precursor isoform X1</fullName>
    </submittedName>
</protein>
<dbReference type="Proteomes" id="UP000000437">
    <property type="component" value="Chromosome 14"/>
</dbReference>